<dbReference type="OrthoDB" id="3203527at2"/>
<evidence type="ECO:0000256" key="1">
    <source>
        <dbReference type="ARBA" id="ARBA00007812"/>
    </source>
</evidence>
<dbReference type="Proteomes" id="UP000282460">
    <property type="component" value="Unassembled WGS sequence"/>
</dbReference>
<dbReference type="EMBL" id="RCWJ01000003">
    <property type="protein sequence ID" value="RLQ82595.1"/>
    <property type="molecule type" value="Genomic_DNA"/>
</dbReference>
<dbReference type="AlphaFoldDB" id="A0A3L7IWV8"/>
<dbReference type="PANTHER" id="PTHR18968">
    <property type="entry name" value="THIAMINE PYROPHOSPHATE ENZYMES"/>
    <property type="match status" value="1"/>
</dbReference>
<dbReference type="InterPro" id="IPR029035">
    <property type="entry name" value="DHS-like_NAD/FAD-binding_dom"/>
</dbReference>
<dbReference type="Pfam" id="PF02776">
    <property type="entry name" value="TPP_enzyme_N"/>
    <property type="match status" value="1"/>
</dbReference>
<dbReference type="GO" id="GO:0009099">
    <property type="term" value="P:L-valine biosynthetic process"/>
    <property type="evidence" value="ECO:0007669"/>
    <property type="project" value="TreeGrafter"/>
</dbReference>
<dbReference type="SUPFAM" id="SSF52467">
    <property type="entry name" value="DHS-like NAD/FAD-binding domain"/>
    <property type="match status" value="1"/>
</dbReference>
<evidence type="ECO:0000256" key="2">
    <source>
        <dbReference type="ARBA" id="ARBA00023052"/>
    </source>
</evidence>
<proteinExistence type="inferred from homology"/>
<dbReference type="GO" id="GO:0009097">
    <property type="term" value="P:isoleucine biosynthetic process"/>
    <property type="evidence" value="ECO:0007669"/>
    <property type="project" value="TreeGrafter"/>
</dbReference>
<gene>
    <name evidence="7" type="ORF">D9V28_11540</name>
</gene>
<dbReference type="InterPro" id="IPR029061">
    <property type="entry name" value="THDP-binding"/>
</dbReference>
<dbReference type="InterPro" id="IPR012000">
    <property type="entry name" value="Thiamin_PyroP_enz_cen_dom"/>
</dbReference>
<protein>
    <submittedName>
        <fullName evidence="7">Thiamine pyrophosphate-binding protein</fullName>
    </submittedName>
</protein>
<reference evidence="7 8" key="1">
    <citation type="submission" date="2018-10" db="EMBL/GenBank/DDBJ databases">
        <authorList>
            <person name="Li J."/>
        </authorList>
    </citation>
    <scope>NUCLEOTIDE SEQUENCE [LARGE SCALE GENOMIC DNA]</scope>
    <source>
        <strain evidence="7 8">ZD1-4</strain>
    </source>
</reference>
<comment type="caution">
    <text evidence="7">The sequence shown here is derived from an EMBL/GenBank/DDBJ whole genome shotgun (WGS) entry which is preliminary data.</text>
</comment>
<dbReference type="InterPro" id="IPR011766">
    <property type="entry name" value="TPP_enzyme_TPP-bd"/>
</dbReference>
<name>A0A3L7IWV8_9MICO</name>
<dbReference type="Gene3D" id="3.40.50.1220">
    <property type="entry name" value="TPP-binding domain"/>
    <property type="match status" value="1"/>
</dbReference>
<dbReference type="GO" id="GO:0003984">
    <property type="term" value="F:acetolactate synthase activity"/>
    <property type="evidence" value="ECO:0007669"/>
    <property type="project" value="TreeGrafter"/>
</dbReference>
<evidence type="ECO:0000259" key="6">
    <source>
        <dbReference type="Pfam" id="PF02776"/>
    </source>
</evidence>
<dbReference type="GO" id="GO:0050660">
    <property type="term" value="F:flavin adenine dinucleotide binding"/>
    <property type="evidence" value="ECO:0007669"/>
    <property type="project" value="TreeGrafter"/>
</dbReference>
<dbReference type="SUPFAM" id="SSF52518">
    <property type="entry name" value="Thiamin diphosphate-binding fold (THDP-binding)"/>
    <property type="match status" value="2"/>
</dbReference>
<evidence type="ECO:0000313" key="7">
    <source>
        <dbReference type="EMBL" id="RLQ82595.1"/>
    </source>
</evidence>
<comment type="similarity">
    <text evidence="1 3">Belongs to the TPP enzyme family.</text>
</comment>
<sequence>MTTVVARISDALAPSISHAFGIMGNGNAHFIEALSRTAISYTAVRHEVATVAAADAFYRTSGRLAVATTTYGAGFTNTLTALAEAVQAHTPLVLLVGDAPTTGPRPWDVDQRGLAASVGVPTFTVGTADAGQVTIAAVSHALTHRTPVVLALPYDLATAESDELAALPVVRRPTPLVPGQADITAAARALSGARRPVIIAGRGAWLAGAATPLSDLADALGALTATTALGRSLFERAEFDLGIIGGFGQDAAMQLIGTADVVLVAGAGLNQFSTRFGSLFGAEATVIRIDDSNPAAHPAVTLTINGDAALAASAIVAAIDPEPGRTAGWREQLTADATRLRIRDAGVGTCDDGRLDPRSVAIRLAGSLPENRVTVTDGGHFLGWSNTYWAASSPNRSIMVGTAFQSIGLGFGSAVGAAAALPDATLVVSTGDGGGLMALADLDSVIRTTKRGVIVVWNDAAYGAEVHVYGRMGLGTSPMLIDEADFAGIARSLGGRGDIIRSLDDFAAFEQWAESGADGVYLLDCRISASVVAPFQDEIFEHAVAVPV</sequence>
<dbReference type="Pfam" id="PF02775">
    <property type="entry name" value="TPP_enzyme_C"/>
    <property type="match status" value="1"/>
</dbReference>
<dbReference type="RefSeq" id="WP_121659898.1">
    <property type="nucleotide sequence ID" value="NZ_BMEK01000003.1"/>
</dbReference>
<dbReference type="GO" id="GO:0005948">
    <property type="term" value="C:acetolactate synthase complex"/>
    <property type="evidence" value="ECO:0007669"/>
    <property type="project" value="TreeGrafter"/>
</dbReference>
<dbReference type="Gene3D" id="3.40.50.970">
    <property type="match status" value="2"/>
</dbReference>
<dbReference type="InterPro" id="IPR045229">
    <property type="entry name" value="TPP_enz"/>
</dbReference>
<dbReference type="CDD" id="cd00568">
    <property type="entry name" value="TPP_enzymes"/>
    <property type="match status" value="1"/>
</dbReference>
<dbReference type="Pfam" id="PF00205">
    <property type="entry name" value="TPP_enzyme_M"/>
    <property type="match status" value="1"/>
</dbReference>
<dbReference type="PANTHER" id="PTHR18968:SF13">
    <property type="entry name" value="ACETOLACTATE SYNTHASE CATALYTIC SUBUNIT, MITOCHONDRIAL"/>
    <property type="match status" value="1"/>
</dbReference>
<dbReference type="GO" id="GO:0030976">
    <property type="term" value="F:thiamine pyrophosphate binding"/>
    <property type="evidence" value="ECO:0007669"/>
    <property type="project" value="InterPro"/>
</dbReference>
<accession>A0A3L7IWV8</accession>
<evidence type="ECO:0000259" key="5">
    <source>
        <dbReference type="Pfam" id="PF02775"/>
    </source>
</evidence>
<dbReference type="CDD" id="cd07035">
    <property type="entry name" value="TPP_PYR_POX_like"/>
    <property type="match status" value="1"/>
</dbReference>
<dbReference type="InterPro" id="IPR012001">
    <property type="entry name" value="Thiamin_PyroP_enz_TPP-bd_dom"/>
</dbReference>
<feature type="domain" description="Thiamine pyrophosphate enzyme TPP-binding" evidence="5">
    <location>
        <begin position="377"/>
        <end position="524"/>
    </location>
</feature>
<keyword evidence="2 3" id="KW-0786">Thiamine pyrophosphate</keyword>
<keyword evidence="8" id="KW-1185">Reference proteome</keyword>
<evidence type="ECO:0000259" key="4">
    <source>
        <dbReference type="Pfam" id="PF00205"/>
    </source>
</evidence>
<evidence type="ECO:0000256" key="3">
    <source>
        <dbReference type="RuleBase" id="RU362132"/>
    </source>
</evidence>
<feature type="domain" description="Thiamine pyrophosphate enzyme central" evidence="4">
    <location>
        <begin position="183"/>
        <end position="314"/>
    </location>
</feature>
<evidence type="ECO:0000313" key="8">
    <source>
        <dbReference type="Proteomes" id="UP000282460"/>
    </source>
</evidence>
<dbReference type="GO" id="GO:0000287">
    <property type="term" value="F:magnesium ion binding"/>
    <property type="evidence" value="ECO:0007669"/>
    <property type="project" value="InterPro"/>
</dbReference>
<organism evidence="7 8">
    <name type="scientific">Mycetocola zhadangensis</name>
    <dbReference type="NCBI Taxonomy" id="1164595"/>
    <lineage>
        <taxon>Bacteria</taxon>
        <taxon>Bacillati</taxon>
        <taxon>Actinomycetota</taxon>
        <taxon>Actinomycetes</taxon>
        <taxon>Micrococcales</taxon>
        <taxon>Microbacteriaceae</taxon>
        <taxon>Mycetocola</taxon>
    </lineage>
</organism>
<feature type="domain" description="Thiamine pyrophosphate enzyme N-terminal TPP-binding" evidence="6">
    <location>
        <begin position="4"/>
        <end position="102"/>
    </location>
</feature>